<comment type="similarity">
    <text evidence="2">Belongs to the G-protein coupled receptor 2 family. Adhesion G-protein coupled receptor (ADGR) subfamily.</text>
</comment>
<dbReference type="InterPro" id="IPR036445">
    <property type="entry name" value="GPCR_2_extracell_dom_sf"/>
</dbReference>
<dbReference type="PRINTS" id="PR00249">
    <property type="entry name" value="GPCRSECRETIN"/>
</dbReference>
<dbReference type="Pfam" id="PF01825">
    <property type="entry name" value="GPS"/>
    <property type="match status" value="1"/>
</dbReference>
<dbReference type="PRINTS" id="PR01694">
    <property type="entry name" value="BAIPRECURSOR"/>
</dbReference>
<dbReference type="PROSITE" id="PS50405">
    <property type="entry name" value="GST_CTER"/>
    <property type="match status" value="1"/>
</dbReference>
<keyword evidence="11" id="KW-0675">Receptor</keyword>
<dbReference type="Pfam" id="PF16489">
    <property type="entry name" value="GAIN"/>
    <property type="match status" value="1"/>
</dbReference>
<keyword evidence="4 14" id="KW-0812">Transmembrane</keyword>
<evidence type="ECO:0000259" key="19">
    <source>
        <dbReference type="PROSITE" id="PS50405"/>
    </source>
</evidence>
<evidence type="ECO:0000256" key="6">
    <source>
        <dbReference type="ARBA" id="ARBA00022737"/>
    </source>
</evidence>
<feature type="transmembrane region" description="Helical" evidence="14">
    <location>
        <begin position="1066"/>
        <end position="1089"/>
    </location>
</feature>
<dbReference type="Pfam" id="PF02793">
    <property type="entry name" value="HRM"/>
    <property type="match status" value="1"/>
</dbReference>
<dbReference type="InterPro" id="IPR013783">
    <property type="entry name" value="Ig-like_fold"/>
</dbReference>
<dbReference type="PANTHER" id="PTHR12011:SF347">
    <property type="entry name" value="FI21270P1-RELATED"/>
    <property type="match status" value="1"/>
</dbReference>
<gene>
    <name evidence="21" type="ORF">MEDL_41249</name>
</gene>
<keyword evidence="9 14" id="KW-0472">Membrane</keyword>
<feature type="compositionally biased region" description="Basic and acidic residues" evidence="13">
    <location>
        <begin position="1335"/>
        <end position="1345"/>
    </location>
</feature>
<evidence type="ECO:0000256" key="5">
    <source>
        <dbReference type="ARBA" id="ARBA00022729"/>
    </source>
</evidence>
<evidence type="ECO:0000256" key="13">
    <source>
        <dbReference type="SAM" id="MobiDB-lite"/>
    </source>
</evidence>
<evidence type="ECO:0000259" key="15">
    <source>
        <dbReference type="PROSITE" id="PS50221"/>
    </source>
</evidence>
<dbReference type="Gene3D" id="1.25.40.610">
    <property type="match status" value="1"/>
</dbReference>
<feature type="domain" description="Ig-like" evidence="20">
    <location>
        <begin position="471"/>
        <end position="561"/>
    </location>
</feature>
<reference evidence="21" key="1">
    <citation type="submission" date="2021-03" db="EMBL/GenBank/DDBJ databases">
        <authorList>
            <person name="Bekaert M."/>
        </authorList>
    </citation>
    <scope>NUCLEOTIDE SEQUENCE</scope>
</reference>
<dbReference type="SFLD" id="SFLDG00358">
    <property type="entry name" value="Main_(cytGST)"/>
    <property type="match status" value="1"/>
</dbReference>
<keyword evidence="7 14" id="KW-1133">Transmembrane helix</keyword>
<evidence type="ECO:0000259" key="20">
    <source>
        <dbReference type="PROSITE" id="PS50835"/>
    </source>
</evidence>
<feature type="region of interest" description="Disordered" evidence="13">
    <location>
        <begin position="1202"/>
        <end position="1345"/>
    </location>
</feature>
<dbReference type="InterPro" id="IPR010987">
    <property type="entry name" value="Glutathione-S-Trfase_C-like"/>
</dbReference>
<feature type="transmembrane region" description="Helical" evidence="14">
    <location>
        <begin position="1110"/>
        <end position="1132"/>
    </location>
</feature>
<dbReference type="EMBL" id="CAJPWZ010001993">
    <property type="protein sequence ID" value="CAG2228309.1"/>
    <property type="molecule type" value="Genomic_DNA"/>
</dbReference>
<evidence type="ECO:0000256" key="4">
    <source>
        <dbReference type="ARBA" id="ARBA00022692"/>
    </source>
</evidence>
<dbReference type="GO" id="GO:0005886">
    <property type="term" value="C:plasma membrane"/>
    <property type="evidence" value="ECO:0007669"/>
    <property type="project" value="UniProtKB-SubCell"/>
</dbReference>
<keyword evidence="6" id="KW-0677">Repeat</keyword>
<feature type="compositionally biased region" description="Polar residues" evidence="13">
    <location>
        <begin position="1202"/>
        <end position="1214"/>
    </location>
</feature>
<dbReference type="Gene3D" id="1.20.1070.10">
    <property type="entry name" value="Rhodopsin 7-helix transmembrane proteins"/>
    <property type="match status" value="2"/>
</dbReference>
<dbReference type="Gene3D" id="1.20.1050.10">
    <property type="match status" value="1"/>
</dbReference>
<dbReference type="InterPro" id="IPR032471">
    <property type="entry name" value="AGRL2-4_GAIN_subdom_A"/>
</dbReference>
<dbReference type="InterPro" id="IPR036282">
    <property type="entry name" value="Glutathione-S-Trfase_C_sf"/>
</dbReference>
<feature type="transmembrane region" description="Helical" evidence="14">
    <location>
        <begin position="931"/>
        <end position="950"/>
    </location>
</feature>
<evidence type="ECO:0000256" key="3">
    <source>
        <dbReference type="ARBA" id="ARBA00022475"/>
    </source>
</evidence>
<evidence type="ECO:0000256" key="7">
    <source>
        <dbReference type="ARBA" id="ARBA00022989"/>
    </source>
</evidence>
<dbReference type="SUPFAM" id="SSF111418">
    <property type="entry name" value="Hormone receptor domain"/>
    <property type="match status" value="1"/>
</dbReference>
<dbReference type="GO" id="GO:0004930">
    <property type="term" value="F:G protein-coupled receptor activity"/>
    <property type="evidence" value="ECO:0007669"/>
    <property type="project" value="UniProtKB-KW"/>
</dbReference>
<dbReference type="PROSITE" id="PS50221">
    <property type="entry name" value="GAIN_B"/>
    <property type="match status" value="1"/>
</dbReference>
<dbReference type="Pfam" id="PF13410">
    <property type="entry name" value="GST_C_2"/>
    <property type="match status" value="1"/>
</dbReference>
<feature type="domain" description="GAIN-B" evidence="15">
    <location>
        <begin position="767"/>
        <end position="921"/>
    </location>
</feature>
<feature type="domain" description="Ig-like" evidence="20">
    <location>
        <begin position="175"/>
        <end position="275"/>
    </location>
</feature>
<feature type="domain" description="Ig-like" evidence="20">
    <location>
        <begin position="280"/>
        <end position="375"/>
    </location>
</feature>
<dbReference type="InterPro" id="IPR000832">
    <property type="entry name" value="GPCR_2_secretin-like"/>
</dbReference>
<feature type="compositionally biased region" description="Polar residues" evidence="13">
    <location>
        <begin position="1275"/>
        <end position="1286"/>
    </location>
</feature>
<dbReference type="SMART" id="SM00409">
    <property type="entry name" value="IG"/>
    <property type="match status" value="6"/>
</dbReference>
<keyword evidence="12" id="KW-0807">Transducer</keyword>
<evidence type="ECO:0000256" key="14">
    <source>
        <dbReference type="SAM" id="Phobius"/>
    </source>
</evidence>
<dbReference type="SUPFAM" id="SSF48726">
    <property type="entry name" value="Immunoglobulin"/>
    <property type="match status" value="6"/>
</dbReference>
<keyword evidence="3" id="KW-1003">Cell membrane</keyword>
<dbReference type="SMART" id="SM00303">
    <property type="entry name" value="GPS"/>
    <property type="match status" value="1"/>
</dbReference>
<dbReference type="Gene3D" id="4.10.1240.10">
    <property type="entry name" value="GPCR, family 2, extracellular hormone receptor domain"/>
    <property type="match status" value="1"/>
</dbReference>
<dbReference type="InterPro" id="IPR008077">
    <property type="entry name" value="GPCR_2_brain_angio_inhib"/>
</dbReference>
<evidence type="ECO:0000256" key="8">
    <source>
        <dbReference type="ARBA" id="ARBA00023040"/>
    </source>
</evidence>
<dbReference type="InterPro" id="IPR017981">
    <property type="entry name" value="GPCR_2-like_7TM"/>
</dbReference>
<dbReference type="InterPro" id="IPR046338">
    <property type="entry name" value="GAIN_dom_sf"/>
</dbReference>
<dbReference type="Gene3D" id="3.40.30.10">
    <property type="entry name" value="Glutaredoxin"/>
    <property type="match status" value="1"/>
</dbReference>
<name>A0A8S3TGR2_MYTED</name>
<evidence type="ECO:0000256" key="12">
    <source>
        <dbReference type="ARBA" id="ARBA00023224"/>
    </source>
</evidence>
<dbReference type="PANTHER" id="PTHR12011">
    <property type="entry name" value="ADHESION G-PROTEIN COUPLED RECEPTOR"/>
    <property type="match status" value="1"/>
</dbReference>
<feature type="transmembrane region" description="Helical" evidence="14">
    <location>
        <begin position="971"/>
        <end position="992"/>
    </location>
</feature>
<evidence type="ECO:0000256" key="10">
    <source>
        <dbReference type="ARBA" id="ARBA00023157"/>
    </source>
</evidence>
<dbReference type="Gene3D" id="2.60.40.10">
    <property type="entry name" value="Immunoglobulins"/>
    <property type="match status" value="6"/>
</dbReference>
<dbReference type="SUPFAM" id="SSF52833">
    <property type="entry name" value="Thioredoxin-like"/>
    <property type="match status" value="1"/>
</dbReference>
<dbReference type="PROSITE" id="PS50835">
    <property type="entry name" value="IG_LIKE"/>
    <property type="match status" value="5"/>
</dbReference>
<dbReference type="InterPro" id="IPR036179">
    <property type="entry name" value="Ig-like_dom_sf"/>
</dbReference>
<dbReference type="SFLD" id="SFLDS00019">
    <property type="entry name" value="Glutathione_Transferase_(cytos"/>
    <property type="match status" value="1"/>
</dbReference>
<feature type="domain" description="G-protein coupled receptors family 2 profile 2" evidence="17">
    <location>
        <begin position="974"/>
        <end position="1162"/>
    </location>
</feature>
<dbReference type="Gene3D" id="2.60.220.50">
    <property type="match status" value="1"/>
</dbReference>
<feature type="compositionally biased region" description="Basic and acidic residues" evidence="13">
    <location>
        <begin position="1215"/>
        <end position="1242"/>
    </location>
</feature>
<keyword evidence="10" id="KW-1015">Disulfide bond</keyword>
<comment type="caution">
    <text evidence="21">The sequence shown here is derived from an EMBL/GenBank/DDBJ whole genome shotgun (WGS) entry which is preliminary data.</text>
</comment>
<feature type="domain" description="Ig-like" evidence="20">
    <location>
        <begin position="1"/>
        <end position="72"/>
    </location>
</feature>
<dbReference type="InterPro" id="IPR004045">
    <property type="entry name" value="Glutathione_S-Trfase_N"/>
</dbReference>
<dbReference type="PROSITE" id="PS50261">
    <property type="entry name" value="G_PROTEIN_RECEP_F2_4"/>
    <property type="match status" value="1"/>
</dbReference>
<feature type="domain" description="GST C-terminal" evidence="19">
    <location>
        <begin position="1441"/>
        <end position="1580"/>
    </location>
</feature>
<dbReference type="InterPro" id="IPR001879">
    <property type="entry name" value="GPCR_2_extracellular_dom"/>
</dbReference>
<comment type="subcellular location">
    <subcellularLocation>
        <location evidence="1">Cell membrane</location>
        <topology evidence="1">Multi-pass membrane protein</topology>
    </subcellularLocation>
</comment>
<sequence length="1580" mass="175427">MVCLITSGTAKAVTWYKNKNLIDIPENGRLLGGNASIPSLTIISVEQNDLGYYTCHATDGRSTVNSRSILLTPKVPLLLSVNAPITKYSPPLASKVTMQCTITSGTAATLVWHFNNSPINVGGNSKYAGGNINNPSLTINSVKQNDLGYYICVAINEIITVNTDTIALLPMGAKPIVKVPQTSYIQLAGQEITIICTIQSPKSPIQEVQWIFINQEGKRIDPVILSSTPLKYQGSTISNPSLTIMFLESSDAGQYSCRARSLIGSTVSDKSASLVIPEIPAVHISKSLYTVNLQDDLTLECTALSNIALRDVFWVKEINDTTTTVVIGNKFHGSSTINPSLTISDVDNNDEGHYTCYASNTIGIGSSLTTVLNVTGNANITITGLTVEAYVLYAEGTIFATWKLNNSVINPTNTSRWKTETISSNPNNKRMQFRLIVLSLQTSDSGNLTCEVSDGYISSDKTLSLNIIGKPIVSISPRTSTVTQGDTVNIYCNVVQSFSVLTSILWYKNGYTFNPNKGEIIIHIDNTHSKLVVSGIQDTVQYECSGINNYGEGNRLVSHISVIKPNVVYQYCPVNVDQFEGFWVYTVENTLVINSCPGDRAGTVSRLCNSNGDWEEPNYSTCISDGLLNLNVETDLLKNGIEVKDVNNILVDLNKLTEPDVPKDLTSGELDISSSILDNIASHAKEKADSISIDQLEIFVSSCDNLLVEKNIPSWRQLKQLNLTGVTAIAKAVTVYTKAYTNVNDSVFQRTVQKDQLVVQVGKVLSEDITFPKKTQVLPDWITESTNQVTLSKDNFQGKQPVGYSTTYYRNISNLFHEYYLSDGSVVSTNGSYDINSVVIDFSIEPTPTRLKRPLIIKFEHVQVNYSNPVCAFWDFDAVNTPNGAWSFIGSKLVTTSEGITVCQYDHTTNFALLMSPGRASPSHSVVLSKISAVGCGISIVFLVVTVMIHGMLWRQLTCDMRGRKIKRDKAILLVNFCVALTLSYILFLSGVTQTSNKKVCTAMARKELKLQLSVLFVFATSSRTKWLIPTCWVSPAVIVGISMGATKLDGYGNSQYCWLSIESNLIWAFVGPALTVILVNLIILILVLRTMFATHAMMDKTTKERAKAGIRSLCVILPLFGVTWVLGVFSVNEETVVFQYLFAVFNSLQGFFRFSSIYSKQSSQKTTRESFATSTSDSQRESSDSTSILKAKTLNDSLVTSFENSRNTNQNSLKGDKGIVPENDSKTITDVHGPVKADNRKQTSVQNKSKSDVHNKKSQQSNDSKDVALRRSHTVASGNQNQNGQKSHKKDKRRSQYNSRPENISVYYFDNPVMSNEQTRRPAVENPSSTFGNERQRKPDEYQDQRGNKIRWMTNRLKFYCAWFCPFAQRAWIALLEKGVDFEYIEYNPYKEKTKEFLQLNPRGLVPVIEVNGKSVYESDICIEFVDEYGGKKNRLLPTDTLDRAKMRIVSGYISREITPLYYRMLLKQDKNIQESVKSELLRNLKTLMGFKSDSSTFFGGDKLSMPDIMLAPFAMRFPVLQHHRGFQIPDTEEYKAVHKWINACQNQPSVIKSTCDTDKSIMIYASYADGTAAVRSKL</sequence>
<dbReference type="InterPro" id="IPR040079">
    <property type="entry name" value="Glutathione_S-Trfase"/>
</dbReference>
<dbReference type="SMART" id="SM00008">
    <property type="entry name" value="HormR"/>
    <property type="match status" value="1"/>
</dbReference>
<dbReference type="InterPro" id="IPR036249">
    <property type="entry name" value="Thioredoxin-like_sf"/>
</dbReference>
<dbReference type="GO" id="GO:0007166">
    <property type="term" value="P:cell surface receptor signaling pathway"/>
    <property type="evidence" value="ECO:0007669"/>
    <property type="project" value="InterPro"/>
</dbReference>
<dbReference type="Pfam" id="PF13927">
    <property type="entry name" value="Ig_3"/>
    <property type="match status" value="4"/>
</dbReference>
<feature type="domain" description="GST N-terminal" evidence="18">
    <location>
        <begin position="1356"/>
        <end position="1435"/>
    </location>
</feature>
<dbReference type="Proteomes" id="UP000683360">
    <property type="component" value="Unassembled WGS sequence"/>
</dbReference>
<dbReference type="PROSITE" id="PS50404">
    <property type="entry name" value="GST_NTER"/>
    <property type="match status" value="1"/>
</dbReference>
<dbReference type="OrthoDB" id="347083at2759"/>
<feature type="compositionally biased region" description="Basic residues" evidence="13">
    <location>
        <begin position="1287"/>
        <end position="1296"/>
    </location>
</feature>
<keyword evidence="5" id="KW-0732">Signal</keyword>
<feature type="domain" description="G-protein coupled receptors family 2 profile 1" evidence="16">
    <location>
        <begin position="571"/>
        <end position="626"/>
    </location>
</feature>
<protein>
    <submittedName>
        <fullName evidence="21">Uncharacterized protein</fullName>
    </submittedName>
</protein>
<dbReference type="PROSITE" id="PS50227">
    <property type="entry name" value="G_PROTEIN_RECEP_F2_3"/>
    <property type="match status" value="1"/>
</dbReference>
<dbReference type="CDD" id="cd00096">
    <property type="entry name" value="Ig"/>
    <property type="match status" value="1"/>
</dbReference>
<dbReference type="Pfam" id="PF00002">
    <property type="entry name" value="7tm_2"/>
    <property type="match status" value="2"/>
</dbReference>
<feature type="domain" description="Ig-like" evidence="20">
    <location>
        <begin position="73"/>
        <end position="167"/>
    </location>
</feature>
<evidence type="ECO:0000259" key="16">
    <source>
        <dbReference type="PROSITE" id="PS50227"/>
    </source>
</evidence>
<dbReference type="InterPro" id="IPR057244">
    <property type="entry name" value="GAIN_B"/>
</dbReference>
<dbReference type="Pfam" id="PF13409">
    <property type="entry name" value="GST_N_2"/>
    <property type="match status" value="1"/>
</dbReference>
<evidence type="ECO:0000256" key="2">
    <source>
        <dbReference type="ARBA" id="ARBA00007343"/>
    </source>
</evidence>
<proteinExistence type="inferred from homology"/>
<dbReference type="PROSITE" id="PS51354">
    <property type="entry name" value="GLUTAREDOXIN_2"/>
    <property type="match status" value="1"/>
</dbReference>
<dbReference type="InterPro" id="IPR000203">
    <property type="entry name" value="GPS"/>
</dbReference>
<dbReference type="SMART" id="SM00408">
    <property type="entry name" value="IGc2"/>
    <property type="match status" value="4"/>
</dbReference>
<evidence type="ECO:0000259" key="17">
    <source>
        <dbReference type="PROSITE" id="PS50261"/>
    </source>
</evidence>
<keyword evidence="22" id="KW-1185">Reference proteome</keyword>
<dbReference type="CDD" id="cd00570">
    <property type="entry name" value="GST_N_family"/>
    <property type="match status" value="1"/>
</dbReference>
<evidence type="ECO:0000313" key="22">
    <source>
        <dbReference type="Proteomes" id="UP000683360"/>
    </source>
</evidence>
<evidence type="ECO:0000313" key="21">
    <source>
        <dbReference type="EMBL" id="CAG2228309.1"/>
    </source>
</evidence>
<evidence type="ECO:0000259" key="18">
    <source>
        <dbReference type="PROSITE" id="PS50404"/>
    </source>
</evidence>
<keyword evidence="8" id="KW-0297">G-protein coupled receptor</keyword>
<organism evidence="21 22">
    <name type="scientific">Mytilus edulis</name>
    <name type="common">Blue mussel</name>
    <dbReference type="NCBI Taxonomy" id="6550"/>
    <lineage>
        <taxon>Eukaryota</taxon>
        <taxon>Metazoa</taxon>
        <taxon>Spiralia</taxon>
        <taxon>Lophotrochozoa</taxon>
        <taxon>Mollusca</taxon>
        <taxon>Bivalvia</taxon>
        <taxon>Autobranchia</taxon>
        <taxon>Pteriomorphia</taxon>
        <taxon>Mytilida</taxon>
        <taxon>Mytiloidea</taxon>
        <taxon>Mytilidae</taxon>
        <taxon>Mytilinae</taxon>
        <taxon>Mytilus</taxon>
    </lineage>
</organism>
<evidence type="ECO:0000256" key="9">
    <source>
        <dbReference type="ARBA" id="ARBA00023136"/>
    </source>
</evidence>
<evidence type="ECO:0000256" key="11">
    <source>
        <dbReference type="ARBA" id="ARBA00023170"/>
    </source>
</evidence>
<dbReference type="InterPro" id="IPR003598">
    <property type="entry name" value="Ig_sub2"/>
</dbReference>
<dbReference type="InterPro" id="IPR003599">
    <property type="entry name" value="Ig_sub"/>
</dbReference>
<dbReference type="InterPro" id="IPR007110">
    <property type="entry name" value="Ig-like_dom"/>
</dbReference>
<dbReference type="SUPFAM" id="SSF47616">
    <property type="entry name" value="GST C-terminal domain-like"/>
    <property type="match status" value="1"/>
</dbReference>
<evidence type="ECO:0000256" key="1">
    <source>
        <dbReference type="ARBA" id="ARBA00004651"/>
    </source>
</evidence>
<feature type="region of interest" description="Disordered" evidence="13">
    <location>
        <begin position="1169"/>
        <end position="1188"/>
    </location>
</feature>
<accession>A0A8S3TGR2</accession>